<keyword evidence="3" id="KW-1185">Reference proteome</keyword>
<gene>
    <name evidence="2" type="ORF">CHLRE_04g231810v5</name>
</gene>
<dbReference type="EMBL" id="CM008965">
    <property type="protein sequence ID" value="PNW84355.1"/>
    <property type="molecule type" value="Genomic_DNA"/>
</dbReference>
<dbReference type="KEGG" id="cre:CHLRE_04g231810v5"/>
<feature type="region of interest" description="Disordered" evidence="1">
    <location>
        <begin position="172"/>
        <end position="206"/>
    </location>
</feature>
<organism evidence="2 3">
    <name type="scientific">Chlamydomonas reinhardtii</name>
    <name type="common">Chlamydomonas smithii</name>
    <dbReference type="NCBI Taxonomy" id="3055"/>
    <lineage>
        <taxon>Eukaryota</taxon>
        <taxon>Viridiplantae</taxon>
        <taxon>Chlorophyta</taxon>
        <taxon>core chlorophytes</taxon>
        <taxon>Chlorophyceae</taxon>
        <taxon>CS clade</taxon>
        <taxon>Chlamydomonadales</taxon>
        <taxon>Chlamydomonadaceae</taxon>
        <taxon>Chlamydomonas</taxon>
    </lineage>
</organism>
<evidence type="ECO:0000256" key="1">
    <source>
        <dbReference type="SAM" id="MobiDB-lite"/>
    </source>
</evidence>
<name>A0A2K3DUZ9_CHLRE</name>
<evidence type="ECO:0000313" key="2">
    <source>
        <dbReference type="EMBL" id="PNW84355.1"/>
    </source>
</evidence>
<dbReference type="Gramene" id="PNW84355">
    <property type="protein sequence ID" value="PNW84355"/>
    <property type="gene ID" value="CHLRE_04g231810v5"/>
</dbReference>
<dbReference type="InParanoid" id="A0A2K3DUZ9"/>
<feature type="compositionally biased region" description="Low complexity" evidence="1">
    <location>
        <begin position="174"/>
        <end position="188"/>
    </location>
</feature>
<accession>A0A2K3DUZ9</accession>
<reference evidence="2 3" key="1">
    <citation type="journal article" date="2007" name="Science">
        <title>The Chlamydomonas genome reveals the evolution of key animal and plant functions.</title>
        <authorList>
            <person name="Merchant S.S."/>
            <person name="Prochnik S.E."/>
            <person name="Vallon O."/>
            <person name="Harris E.H."/>
            <person name="Karpowicz S.J."/>
            <person name="Witman G.B."/>
            <person name="Terry A."/>
            <person name="Salamov A."/>
            <person name="Fritz-Laylin L.K."/>
            <person name="Marechal-Drouard L."/>
            <person name="Marshall W.F."/>
            <person name="Qu L.H."/>
            <person name="Nelson D.R."/>
            <person name="Sanderfoot A.A."/>
            <person name="Spalding M.H."/>
            <person name="Kapitonov V.V."/>
            <person name="Ren Q."/>
            <person name="Ferris P."/>
            <person name="Lindquist E."/>
            <person name="Shapiro H."/>
            <person name="Lucas S.M."/>
            <person name="Grimwood J."/>
            <person name="Schmutz J."/>
            <person name="Cardol P."/>
            <person name="Cerutti H."/>
            <person name="Chanfreau G."/>
            <person name="Chen C.L."/>
            <person name="Cognat V."/>
            <person name="Croft M.T."/>
            <person name="Dent R."/>
            <person name="Dutcher S."/>
            <person name="Fernandez E."/>
            <person name="Fukuzawa H."/>
            <person name="Gonzalez-Ballester D."/>
            <person name="Gonzalez-Halphen D."/>
            <person name="Hallmann A."/>
            <person name="Hanikenne M."/>
            <person name="Hippler M."/>
            <person name="Inwood W."/>
            <person name="Jabbari K."/>
            <person name="Kalanon M."/>
            <person name="Kuras R."/>
            <person name="Lefebvre P.A."/>
            <person name="Lemaire S.D."/>
            <person name="Lobanov A.V."/>
            <person name="Lohr M."/>
            <person name="Manuell A."/>
            <person name="Meier I."/>
            <person name="Mets L."/>
            <person name="Mittag M."/>
            <person name="Mittelmeier T."/>
            <person name="Moroney J.V."/>
            <person name="Moseley J."/>
            <person name="Napoli C."/>
            <person name="Nedelcu A.M."/>
            <person name="Niyogi K."/>
            <person name="Novoselov S.V."/>
            <person name="Paulsen I.T."/>
            <person name="Pazour G."/>
            <person name="Purton S."/>
            <person name="Ral J.P."/>
            <person name="Riano-Pachon D.M."/>
            <person name="Riekhof W."/>
            <person name="Rymarquis L."/>
            <person name="Schroda M."/>
            <person name="Stern D."/>
            <person name="Umen J."/>
            <person name="Willows R."/>
            <person name="Wilson N."/>
            <person name="Zimmer S.L."/>
            <person name="Allmer J."/>
            <person name="Balk J."/>
            <person name="Bisova K."/>
            <person name="Chen C.J."/>
            <person name="Elias M."/>
            <person name="Gendler K."/>
            <person name="Hauser C."/>
            <person name="Lamb M.R."/>
            <person name="Ledford H."/>
            <person name="Long J.C."/>
            <person name="Minagawa J."/>
            <person name="Page M.D."/>
            <person name="Pan J."/>
            <person name="Pootakham W."/>
            <person name="Roje S."/>
            <person name="Rose A."/>
            <person name="Stahlberg E."/>
            <person name="Terauchi A.M."/>
            <person name="Yang P."/>
            <person name="Ball S."/>
            <person name="Bowler C."/>
            <person name="Dieckmann C.L."/>
            <person name="Gladyshev V.N."/>
            <person name="Green P."/>
            <person name="Jorgensen R."/>
            <person name="Mayfield S."/>
            <person name="Mueller-Roeber B."/>
            <person name="Rajamani S."/>
            <person name="Sayre R.T."/>
            <person name="Brokstein P."/>
            <person name="Dubchak I."/>
            <person name="Goodstein D."/>
            <person name="Hornick L."/>
            <person name="Huang Y.W."/>
            <person name="Jhaveri J."/>
            <person name="Luo Y."/>
            <person name="Martinez D."/>
            <person name="Ngau W.C."/>
            <person name="Otillar B."/>
            <person name="Poliakov A."/>
            <person name="Porter A."/>
            <person name="Szajkowski L."/>
            <person name="Werner G."/>
            <person name="Zhou K."/>
            <person name="Grigoriev I.V."/>
            <person name="Rokhsar D.S."/>
            <person name="Grossman A.R."/>
        </authorList>
    </citation>
    <scope>NUCLEOTIDE SEQUENCE [LARGE SCALE GENOMIC DNA]</scope>
    <source>
        <strain evidence="3">CC-503</strain>
    </source>
</reference>
<dbReference type="Proteomes" id="UP000006906">
    <property type="component" value="Chromosome 4"/>
</dbReference>
<dbReference type="RefSeq" id="XP_042925464.1">
    <property type="nucleotide sequence ID" value="XM_043062112.1"/>
</dbReference>
<proteinExistence type="predicted"/>
<dbReference type="AlphaFoldDB" id="A0A2K3DUZ9"/>
<dbReference type="PANTHER" id="PTHR35128">
    <property type="entry name" value="SECRETION-REGULATING GUANINE NUCLEOTIDE EXCHANGE FACTOR"/>
    <property type="match status" value="1"/>
</dbReference>
<dbReference type="ExpressionAtlas" id="A0A2K3DUZ9">
    <property type="expression patterns" value="baseline"/>
</dbReference>
<dbReference type="PANTHER" id="PTHR35128:SF1">
    <property type="entry name" value="SECRETION-REGULATING GUANINE NUCLEOTIDE EXCHANGE FACTOR"/>
    <property type="match status" value="1"/>
</dbReference>
<protein>
    <submittedName>
        <fullName evidence="2">Uncharacterized protein</fullName>
    </submittedName>
</protein>
<sequence>MFIAHGCGHGATDWWPQSESCPKCIGLPEEMNVTLHLLLRGYAAVAVSSTIADAEVVWQVPAADTRLRGVMFIAHGCGHGATDWWPQSESCPKCIGLPEEMNVTLHLLLRGYAAVAVSSADRTRSRCWQDSFGGGGGDWDYTLGAAPVDWMQVKRVLDTLLPREQLLLHPHHTPAPAAPAAATTTYTASGGGAAQPPVQPSSRPLPRYALGGSSGGGFVMGLPLVFPPGYWSGLVVQIAAAPSGLLTAHL</sequence>
<evidence type="ECO:0000313" key="3">
    <source>
        <dbReference type="Proteomes" id="UP000006906"/>
    </source>
</evidence>
<dbReference type="GeneID" id="5729239"/>
<dbReference type="OrthoDB" id="10022521at2759"/>